<reference evidence="2 3" key="1">
    <citation type="submission" date="2022-01" db="EMBL/GenBank/DDBJ databases">
        <title>A high-quality chromosome-level genome assembly of rohu carp, Labeo rohita.</title>
        <authorList>
            <person name="Arick M.A. II"/>
            <person name="Hsu C.-Y."/>
            <person name="Magbanua Z."/>
            <person name="Pechanova O."/>
            <person name="Grover C."/>
            <person name="Miller E."/>
            <person name="Thrash A."/>
            <person name="Ezzel L."/>
            <person name="Alam S."/>
            <person name="Benzie J."/>
            <person name="Hamilton M."/>
            <person name="Karsi A."/>
            <person name="Lawrence M.L."/>
            <person name="Peterson D.G."/>
        </authorList>
    </citation>
    <scope>NUCLEOTIDE SEQUENCE [LARGE SCALE GENOMIC DNA]</scope>
    <source>
        <strain evidence="3">BAU-BD-2019</strain>
        <tissue evidence="2">Blood</tissue>
    </source>
</reference>
<dbReference type="PANTHER" id="PTHR31635:SF196">
    <property type="entry name" value="REVERSE TRANSCRIPTASE DOMAIN-CONTAINING PROTEIN-RELATED"/>
    <property type="match status" value="1"/>
</dbReference>
<dbReference type="PROSITE" id="PS50878">
    <property type="entry name" value="RT_POL"/>
    <property type="match status" value="1"/>
</dbReference>
<sequence>MIYKDIKSSVFLQFDTSYRFPINRGVRQGCGISPFLFLLVVELLSLNIRHNPNIKGLRIFDSEIRISQLADDTTLLLENTNQVAKALEIINTFSEASGLKLNIPKCEILCLFDSIETSVNGIPIKDNVKYLGIHVSKIMSIRQERKFLPKVKKAKLIFNNWLQRDLSFLGRVLLIKADVNCVNSPDSIWYFIPHNMYRNLGGLKFLLTCNFSPSKLPIKLSKFHE</sequence>
<feature type="domain" description="Reverse transcriptase" evidence="1">
    <location>
        <begin position="1"/>
        <end position="135"/>
    </location>
</feature>
<proteinExistence type="predicted"/>
<dbReference type="PANTHER" id="PTHR31635">
    <property type="entry name" value="REVERSE TRANSCRIPTASE DOMAIN-CONTAINING PROTEIN-RELATED"/>
    <property type="match status" value="1"/>
</dbReference>
<keyword evidence="3" id="KW-1185">Reference proteome</keyword>
<protein>
    <recommendedName>
        <fullName evidence="1">Reverse transcriptase domain-containing protein</fullName>
    </recommendedName>
</protein>
<accession>A0ABQ8MFC5</accession>
<dbReference type="Pfam" id="PF00078">
    <property type="entry name" value="RVT_1"/>
    <property type="match status" value="1"/>
</dbReference>
<dbReference type="Proteomes" id="UP000830375">
    <property type="component" value="Unassembled WGS sequence"/>
</dbReference>
<dbReference type="InterPro" id="IPR000477">
    <property type="entry name" value="RT_dom"/>
</dbReference>
<gene>
    <name evidence="2" type="ORF">H4Q32_007217</name>
</gene>
<evidence type="ECO:0000313" key="2">
    <source>
        <dbReference type="EMBL" id="KAI2661582.1"/>
    </source>
</evidence>
<name>A0ABQ8MFC5_LABRO</name>
<dbReference type="EMBL" id="JACTAM010000008">
    <property type="protein sequence ID" value="KAI2661582.1"/>
    <property type="molecule type" value="Genomic_DNA"/>
</dbReference>
<comment type="caution">
    <text evidence="2">The sequence shown here is derived from an EMBL/GenBank/DDBJ whole genome shotgun (WGS) entry which is preliminary data.</text>
</comment>
<dbReference type="InterPro" id="IPR043502">
    <property type="entry name" value="DNA/RNA_pol_sf"/>
</dbReference>
<evidence type="ECO:0000313" key="3">
    <source>
        <dbReference type="Proteomes" id="UP000830375"/>
    </source>
</evidence>
<dbReference type="SUPFAM" id="SSF56672">
    <property type="entry name" value="DNA/RNA polymerases"/>
    <property type="match status" value="1"/>
</dbReference>
<organism evidence="2 3">
    <name type="scientific">Labeo rohita</name>
    <name type="common">Indian major carp</name>
    <name type="synonym">Cyprinus rohita</name>
    <dbReference type="NCBI Taxonomy" id="84645"/>
    <lineage>
        <taxon>Eukaryota</taxon>
        <taxon>Metazoa</taxon>
        <taxon>Chordata</taxon>
        <taxon>Craniata</taxon>
        <taxon>Vertebrata</taxon>
        <taxon>Euteleostomi</taxon>
        <taxon>Actinopterygii</taxon>
        <taxon>Neopterygii</taxon>
        <taxon>Teleostei</taxon>
        <taxon>Ostariophysi</taxon>
        <taxon>Cypriniformes</taxon>
        <taxon>Cyprinidae</taxon>
        <taxon>Labeoninae</taxon>
        <taxon>Labeonini</taxon>
        <taxon>Labeo</taxon>
    </lineage>
</organism>
<evidence type="ECO:0000259" key="1">
    <source>
        <dbReference type="PROSITE" id="PS50878"/>
    </source>
</evidence>